<organism evidence="1">
    <name type="scientific">Candidatus Kentrum sp. DK</name>
    <dbReference type="NCBI Taxonomy" id="2126562"/>
    <lineage>
        <taxon>Bacteria</taxon>
        <taxon>Pseudomonadati</taxon>
        <taxon>Pseudomonadota</taxon>
        <taxon>Gammaproteobacteria</taxon>
        <taxon>Candidatus Kentrum</taxon>
    </lineage>
</organism>
<gene>
    <name evidence="1" type="ORF">BECKDK2373B_GA0170837_103528</name>
</gene>
<reference evidence="1" key="1">
    <citation type="submission" date="2019-02" db="EMBL/GenBank/DDBJ databases">
        <authorList>
            <person name="Gruber-Vodicka R. H."/>
            <person name="Seah K. B. B."/>
        </authorList>
    </citation>
    <scope>NUCLEOTIDE SEQUENCE</scope>
    <source>
        <strain evidence="1">BECK_DK47</strain>
    </source>
</reference>
<dbReference type="AlphaFoldDB" id="A0A450SGC0"/>
<dbReference type="EMBL" id="CAADEX010000035">
    <property type="protein sequence ID" value="VFJ52034.1"/>
    <property type="molecule type" value="Genomic_DNA"/>
</dbReference>
<sequence>MVKEAWKVRMKWLNIAQQKNINRFKKKIPANAKDNIRFYDLPNGGIAMQASSLGNVLGSKAVYEKQIDVVGKTVRYTKTTYDTKGSIIHVKDKMSGETMFIDRGSK</sequence>
<protein>
    <submittedName>
        <fullName evidence="1">Uncharacterized protein</fullName>
    </submittedName>
</protein>
<name>A0A450SGC0_9GAMM</name>
<accession>A0A450SGC0</accession>
<proteinExistence type="predicted"/>
<evidence type="ECO:0000313" key="1">
    <source>
        <dbReference type="EMBL" id="VFJ52034.1"/>
    </source>
</evidence>